<evidence type="ECO:0000256" key="2">
    <source>
        <dbReference type="ARBA" id="ARBA00023015"/>
    </source>
</evidence>
<dbReference type="InterPro" id="IPR050807">
    <property type="entry name" value="TransReg_Diox_bact_type"/>
</dbReference>
<dbReference type="SUPFAM" id="SSF47413">
    <property type="entry name" value="lambda repressor-like DNA-binding domains"/>
    <property type="match status" value="1"/>
</dbReference>
<dbReference type="SMART" id="SM00530">
    <property type="entry name" value="HTH_XRE"/>
    <property type="match status" value="1"/>
</dbReference>
<dbReference type="Proteomes" id="UP000308054">
    <property type="component" value="Unassembled WGS sequence"/>
</dbReference>
<comment type="caution">
    <text evidence="6">The sequence shown here is derived from an EMBL/GenBank/DDBJ whole genome shotgun (WGS) entry which is preliminary data.</text>
</comment>
<name>A0A4S2H2U6_9PROT</name>
<dbReference type="PROSITE" id="PS50943">
    <property type="entry name" value="HTH_CROC1"/>
    <property type="match status" value="1"/>
</dbReference>
<keyword evidence="7" id="KW-1185">Reference proteome</keyword>
<comment type="similarity">
    <text evidence="1">Belongs to the short-chain fatty acyl-CoA assimilation regulator (ScfR) family.</text>
</comment>
<evidence type="ECO:0000313" key="6">
    <source>
        <dbReference type="EMBL" id="TGY89917.1"/>
    </source>
</evidence>
<dbReference type="InterPro" id="IPR001387">
    <property type="entry name" value="Cro/C1-type_HTH"/>
</dbReference>
<dbReference type="AlphaFoldDB" id="A0A4S2H2U6"/>
<dbReference type="Pfam" id="PF09856">
    <property type="entry name" value="ScfRs"/>
    <property type="match status" value="1"/>
</dbReference>
<dbReference type="InterPro" id="IPR018653">
    <property type="entry name" value="ScfR_C"/>
</dbReference>
<dbReference type="RefSeq" id="WP_135994414.1">
    <property type="nucleotide sequence ID" value="NZ_CP071057.1"/>
</dbReference>
<dbReference type="CDD" id="cd00093">
    <property type="entry name" value="HTH_XRE"/>
    <property type="match status" value="1"/>
</dbReference>
<dbReference type="PANTHER" id="PTHR46797">
    <property type="entry name" value="HTH-TYPE TRANSCRIPTIONAL REGULATOR"/>
    <property type="match status" value="1"/>
</dbReference>
<keyword evidence="2" id="KW-0805">Transcription regulation</keyword>
<dbReference type="EMBL" id="SRXW01000001">
    <property type="protein sequence ID" value="TGY89917.1"/>
    <property type="molecule type" value="Genomic_DNA"/>
</dbReference>
<organism evidence="6 7">
    <name type="scientific">Marinicauda algicola</name>
    <dbReference type="NCBI Taxonomy" id="2029849"/>
    <lineage>
        <taxon>Bacteria</taxon>
        <taxon>Pseudomonadati</taxon>
        <taxon>Pseudomonadota</taxon>
        <taxon>Alphaproteobacteria</taxon>
        <taxon>Maricaulales</taxon>
        <taxon>Maricaulaceae</taxon>
        <taxon>Marinicauda</taxon>
    </lineage>
</organism>
<proteinExistence type="inferred from homology"/>
<dbReference type="Pfam" id="PF01381">
    <property type="entry name" value="HTH_3"/>
    <property type="match status" value="1"/>
</dbReference>
<feature type="domain" description="HTH cro/C1-type" evidence="5">
    <location>
        <begin position="14"/>
        <end position="68"/>
    </location>
</feature>
<evidence type="ECO:0000256" key="3">
    <source>
        <dbReference type="ARBA" id="ARBA00023125"/>
    </source>
</evidence>
<dbReference type="GO" id="GO:0003677">
    <property type="term" value="F:DNA binding"/>
    <property type="evidence" value="ECO:0007669"/>
    <property type="project" value="UniProtKB-KW"/>
</dbReference>
<keyword evidence="4" id="KW-0804">Transcription</keyword>
<accession>A0A4S2H2U6</accession>
<reference evidence="6 7" key="1">
    <citation type="journal article" date="2017" name="Int. J. Syst. Evol. Microbiol.">
        <title>Marinicauda algicola sp. nov., isolated from a marine red alga Rhodosorus marinus.</title>
        <authorList>
            <person name="Jeong S.E."/>
            <person name="Jeon S.H."/>
            <person name="Chun B.H."/>
            <person name="Kim D.W."/>
            <person name="Jeon C.O."/>
        </authorList>
    </citation>
    <scope>NUCLEOTIDE SEQUENCE [LARGE SCALE GENOMIC DNA]</scope>
    <source>
        <strain evidence="6 7">JCM 31718</strain>
    </source>
</reference>
<dbReference type="GO" id="GO:0005829">
    <property type="term" value="C:cytosol"/>
    <property type="evidence" value="ECO:0007669"/>
    <property type="project" value="TreeGrafter"/>
</dbReference>
<dbReference type="InterPro" id="IPR010359">
    <property type="entry name" value="IrrE_HExxH"/>
</dbReference>
<keyword evidence="3" id="KW-0238">DNA-binding</keyword>
<dbReference type="PANTHER" id="PTHR46797:SF23">
    <property type="entry name" value="HTH-TYPE TRANSCRIPTIONAL REGULATOR SUTR"/>
    <property type="match status" value="1"/>
</dbReference>
<dbReference type="Pfam" id="PF06114">
    <property type="entry name" value="Peptidase_M78"/>
    <property type="match status" value="1"/>
</dbReference>
<dbReference type="GO" id="GO:0003700">
    <property type="term" value="F:DNA-binding transcription factor activity"/>
    <property type="evidence" value="ECO:0007669"/>
    <property type="project" value="TreeGrafter"/>
</dbReference>
<dbReference type="InterPro" id="IPR010982">
    <property type="entry name" value="Lambda_DNA-bd_dom_sf"/>
</dbReference>
<evidence type="ECO:0000259" key="5">
    <source>
        <dbReference type="PROSITE" id="PS50943"/>
    </source>
</evidence>
<dbReference type="Gene3D" id="1.10.260.40">
    <property type="entry name" value="lambda repressor-like DNA-binding domains"/>
    <property type="match status" value="1"/>
</dbReference>
<dbReference type="OrthoDB" id="1123084at2"/>
<sequence>MTERQEKLFAGARLRRLRKDLGQTQAQLAEALGLSPSYLNLLERNQRPVTARVLLALAEAYDIDVRAFASEADRQILADLDALARDPVLKGVDLDQRDLRDLVDANPRAADALSRLYQAWREASTTASDLAAQMAGGAGRGTVVSPLEEVRDALDARQNHFPDLEAAAEMLRDGLEEDLPLELALARRLRSEHGAAVRTYPDEVMDGALRRFDFHARKLLLSELLSPEGRVFHIAATLGLLEAGRELDREAAKASFAADGSTALYRAALVNYFAGAVMMPYAPFFEAAQKVRYDIETLARRFQASFEQVCHRLTTLNRPGARGVAFFMIRVDQAGNVTKRFGGGVIPFARSSGGCARWRLYDAFRFPERVHVHTIELPDRTRFVSIARAVAHPRPGGGARLQAVALGCEAKEADRLVYDPGPDGEVSEVGLTCRLCERQDCAERAYPPLQRPLRLDPHVRGRAPFTFDED</sequence>
<dbReference type="PIRSF" id="PIRSF019251">
    <property type="entry name" value="Rv0465c"/>
    <property type="match status" value="1"/>
</dbReference>
<evidence type="ECO:0000256" key="1">
    <source>
        <dbReference type="ARBA" id="ARBA00007227"/>
    </source>
</evidence>
<protein>
    <submittedName>
        <fullName evidence="6">XRE family transcriptional regulator</fullName>
    </submittedName>
</protein>
<dbReference type="InterPro" id="IPR026281">
    <property type="entry name" value="HTH_RamB"/>
</dbReference>
<evidence type="ECO:0000313" key="7">
    <source>
        <dbReference type="Proteomes" id="UP000308054"/>
    </source>
</evidence>
<evidence type="ECO:0000256" key="4">
    <source>
        <dbReference type="ARBA" id="ARBA00023163"/>
    </source>
</evidence>
<gene>
    <name evidence="6" type="ORF">E5163_01905</name>
</gene>